<feature type="compositionally biased region" description="Low complexity" evidence="3">
    <location>
        <begin position="554"/>
        <end position="566"/>
    </location>
</feature>
<dbReference type="InterPro" id="IPR014939">
    <property type="entry name" value="CDT1_Gemini-bd-like"/>
</dbReference>
<feature type="compositionally biased region" description="Low complexity" evidence="3">
    <location>
        <begin position="179"/>
        <end position="191"/>
    </location>
</feature>
<dbReference type="InterPro" id="IPR038090">
    <property type="entry name" value="Cdt1_C_WH_dom_sf"/>
</dbReference>
<dbReference type="GO" id="GO:0000278">
    <property type="term" value="P:mitotic cell cycle"/>
    <property type="evidence" value="ECO:0007669"/>
    <property type="project" value="TreeGrafter"/>
</dbReference>
<dbReference type="Proteomes" id="UP000268535">
    <property type="component" value="Unassembled WGS sequence"/>
</dbReference>
<dbReference type="Pfam" id="PF08839">
    <property type="entry name" value="CDT1"/>
    <property type="match status" value="1"/>
</dbReference>
<feature type="region of interest" description="Disordered" evidence="3">
    <location>
        <begin position="554"/>
        <end position="574"/>
    </location>
</feature>
<dbReference type="GO" id="GO:0030174">
    <property type="term" value="P:regulation of DNA-templated DNA replication initiation"/>
    <property type="evidence" value="ECO:0007669"/>
    <property type="project" value="InterPro"/>
</dbReference>
<dbReference type="GO" id="GO:0070182">
    <property type="term" value="F:DNA polymerase binding"/>
    <property type="evidence" value="ECO:0007669"/>
    <property type="project" value="TreeGrafter"/>
</dbReference>
<proteinExistence type="inferred from homology"/>
<feature type="region of interest" description="Disordered" evidence="3">
    <location>
        <begin position="703"/>
        <end position="733"/>
    </location>
</feature>
<dbReference type="GO" id="GO:0003677">
    <property type="term" value="F:DNA binding"/>
    <property type="evidence" value="ECO:0007669"/>
    <property type="project" value="InterPro"/>
</dbReference>
<evidence type="ECO:0000256" key="1">
    <source>
        <dbReference type="ARBA" id="ARBA00008356"/>
    </source>
</evidence>
<feature type="region of interest" description="Disordered" evidence="3">
    <location>
        <begin position="308"/>
        <end position="391"/>
    </location>
</feature>
<evidence type="ECO:0000259" key="4">
    <source>
        <dbReference type="SMART" id="SM01075"/>
    </source>
</evidence>
<dbReference type="AlphaFoldDB" id="A0A4P9X1B5"/>
<feature type="compositionally biased region" description="Polar residues" evidence="3">
    <location>
        <begin position="73"/>
        <end position="87"/>
    </location>
</feature>
<evidence type="ECO:0000256" key="2">
    <source>
        <dbReference type="ARBA" id="ARBA00023306"/>
    </source>
</evidence>
<feature type="compositionally biased region" description="Low complexity" evidence="3">
    <location>
        <begin position="29"/>
        <end position="69"/>
    </location>
</feature>
<evidence type="ECO:0000313" key="5">
    <source>
        <dbReference type="EMBL" id="RKO97900.1"/>
    </source>
</evidence>
<organism evidence="5 6">
    <name type="scientific">Caulochytrium protostelioides</name>
    <dbReference type="NCBI Taxonomy" id="1555241"/>
    <lineage>
        <taxon>Eukaryota</taxon>
        <taxon>Fungi</taxon>
        <taxon>Fungi incertae sedis</taxon>
        <taxon>Chytridiomycota</taxon>
        <taxon>Chytridiomycota incertae sedis</taxon>
        <taxon>Chytridiomycetes</taxon>
        <taxon>Caulochytriales</taxon>
        <taxon>Caulochytriaceae</taxon>
        <taxon>Caulochytrium</taxon>
    </lineage>
</organism>
<keyword evidence="2" id="KW-0131">Cell cycle</keyword>
<dbReference type="SUPFAM" id="SSF46785">
    <property type="entry name" value="Winged helix' DNA-binding domain"/>
    <property type="match status" value="1"/>
</dbReference>
<evidence type="ECO:0000256" key="3">
    <source>
        <dbReference type="SAM" id="MobiDB-lite"/>
    </source>
</evidence>
<dbReference type="SMART" id="SM01075">
    <property type="entry name" value="CDT1"/>
    <property type="match status" value="1"/>
</dbReference>
<dbReference type="InterPro" id="IPR045173">
    <property type="entry name" value="Cdt1"/>
</dbReference>
<feature type="compositionally biased region" description="Low complexity" evidence="3">
    <location>
        <begin position="821"/>
        <end position="851"/>
    </location>
</feature>
<protein>
    <recommendedName>
        <fullName evidence="4">CDT1 Geminin-binding domain-containing protein</fullName>
    </recommendedName>
</protein>
<dbReference type="PANTHER" id="PTHR28637:SF1">
    <property type="entry name" value="DNA REPLICATION FACTOR CDT1"/>
    <property type="match status" value="1"/>
</dbReference>
<feature type="compositionally biased region" description="Basic and acidic residues" evidence="3">
    <location>
        <begin position="155"/>
        <end position="164"/>
    </location>
</feature>
<feature type="domain" description="CDT1 Geminin-binding" evidence="4">
    <location>
        <begin position="445"/>
        <end position="682"/>
    </location>
</feature>
<dbReference type="InterPro" id="IPR032054">
    <property type="entry name" value="Cdt1_C"/>
</dbReference>
<dbReference type="PANTHER" id="PTHR28637">
    <property type="entry name" value="DNA REPLICATION FACTOR CDT1"/>
    <property type="match status" value="1"/>
</dbReference>
<dbReference type="EMBL" id="ML009145">
    <property type="protein sequence ID" value="RKO97900.1"/>
    <property type="molecule type" value="Genomic_DNA"/>
</dbReference>
<dbReference type="Gene3D" id="1.10.10.1420">
    <property type="entry name" value="DNA replication factor Cdt1, C-terminal WH domain"/>
    <property type="match status" value="1"/>
</dbReference>
<name>A0A4P9X1B5_9FUNG</name>
<dbReference type="InterPro" id="IPR036390">
    <property type="entry name" value="WH_DNA-bd_sf"/>
</dbReference>
<sequence length="1022" mass="103549">MARHDMTLQSLFPVRRSGRLTPGAKGLKTSTAAAASPTPSPTPSTATTTATAGLAAAAAAAAAAAKPAPRSLPRTSASYDVTRSGSTPKRARTTRRATAATPKHTANQLSLLDLFGSAIVPKTAAAPSSSSSSSSLSSPPPPPPSDRSSPAPSTLHDHDHDDGAGGRPRSPLTQPPTPSARRSTRQAAASAAARSMAVFTFRDTARTHLPTAPATATSSPTLPLVKPVVVPATATAAVSDVPGPVAPSAAAAATMPVTAPPSPRGVTKVDVVSATTTTATTTVTTMATATASAPPAYHLIDEADVTQGDLPLAGGSGRRKRRHGRVDSDSDDDADAPTASTAAVPPPPMSLRHLTRTPRHGAGLSTTASARRGAPLGLALTPTSSSPGRHVDGDASPRCGAAAMAPLAGAAGPAARRVSGYPTPAAHQRFEHLLQAHGATPRKALPPRLRELQQRFEALEGSLFFFLAKNQPPLFHRLRKPVENMCGLSFSMYHVAQMLALDPTLYRVQPIRTEFQGQRVSSYILAMPWAEKAQHQAGVESLTAANAAAAASSTSAPAQDATATPAKRLPSAPAAVTPIPRTPLADGASPFVTTGVSGGISTSAQSVAQVAVSRKRRFADLLMDHVTDAHARFLQARGHADAAAADAAVDADAPAAKRTLLAWHPEFDLDAVPDVVPVTLPAFQTVAATGALKNPFARSDGVLPSTPTAATAPVTPTTAAADTTTPAKDATTPLGQQRIGNLHLSSMPAGALRALQKARAHAAMKAASASAGDAAAAGGAATPMASATPLPPAAVMADDAMTAVTPGAKVAAAIAQVDPAAPSTPELRPVAALPTTPTTPAGTRPPTTLPGSPSATPRTPSRTSALLERIRAKQAARTVAAMYAPSPEMQRHAAAMADLPRLATLVHYVFASSNRTALPLAQVVAHVRTSHASGTGAAAPAVVRDLARLAALDPIGKGCEILDLNVTAAATQTGASPAVADSMANRIVRWNGTLTPARVKELLEAQPPAASTAASTATPSAV</sequence>
<dbReference type="GO" id="GO:0005634">
    <property type="term" value="C:nucleus"/>
    <property type="evidence" value="ECO:0007669"/>
    <property type="project" value="TreeGrafter"/>
</dbReference>
<dbReference type="Pfam" id="PF16679">
    <property type="entry name" value="CDT1_C"/>
    <property type="match status" value="1"/>
</dbReference>
<evidence type="ECO:0000313" key="6">
    <source>
        <dbReference type="Proteomes" id="UP000268535"/>
    </source>
</evidence>
<accession>A0A4P9X1B5</accession>
<dbReference type="GO" id="GO:0071163">
    <property type="term" value="P:DNA replication preinitiation complex assembly"/>
    <property type="evidence" value="ECO:0007669"/>
    <property type="project" value="InterPro"/>
</dbReference>
<feature type="region of interest" description="Disordered" evidence="3">
    <location>
        <begin position="821"/>
        <end position="860"/>
    </location>
</feature>
<reference evidence="6" key="1">
    <citation type="journal article" date="2018" name="Nat. Microbiol.">
        <title>Leveraging single-cell genomics to expand the fungal tree of life.</title>
        <authorList>
            <person name="Ahrendt S.R."/>
            <person name="Quandt C.A."/>
            <person name="Ciobanu D."/>
            <person name="Clum A."/>
            <person name="Salamov A."/>
            <person name="Andreopoulos B."/>
            <person name="Cheng J.F."/>
            <person name="Woyke T."/>
            <person name="Pelin A."/>
            <person name="Henrissat B."/>
            <person name="Reynolds N.K."/>
            <person name="Benny G.L."/>
            <person name="Smith M.E."/>
            <person name="James T.Y."/>
            <person name="Grigoriev I.V."/>
        </authorList>
    </citation>
    <scope>NUCLEOTIDE SEQUENCE [LARGE SCALE GENOMIC DNA]</scope>
    <source>
        <strain evidence="6">ATCC 52028</strain>
    </source>
</reference>
<feature type="region of interest" description="Disordered" evidence="3">
    <location>
        <begin position="1"/>
        <end position="105"/>
    </location>
</feature>
<gene>
    <name evidence="5" type="ORF">CAUPRSCDRAFT_10455</name>
</gene>
<feature type="region of interest" description="Disordered" evidence="3">
    <location>
        <begin position="124"/>
        <end position="191"/>
    </location>
</feature>
<feature type="compositionally biased region" description="Low complexity" evidence="3">
    <location>
        <begin position="706"/>
        <end position="733"/>
    </location>
</feature>
<comment type="similarity">
    <text evidence="1">Belongs to the Cdt1 family.</text>
</comment>
<dbReference type="GO" id="GO:0000076">
    <property type="term" value="P:DNA replication checkpoint signaling"/>
    <property type="evidence" value="ECO:0007669"/>
    <property type="project" value="TreeGrafter"/>
</dbReference>
<feature type="compositionally biased region" description="Low complexity" evidence="3">
    <location>
        <begin position="124"/>
        <end position="137"/>
    </location>
</feature>